<dbReference type="SUPFAM" id="SSF81606">
    <property type="entry name" value="PP2C-like"/>
    <property type="match status" value="1"/>
</dbReference>
<evidence type="ECO:0000259" key="12">
    <source>
        <dbReference type="PROSITE" id="PS51746"/>
    </source>
</evidence>
<dbReference type="FunFam" id="3.60.40.10:FF:000138">
    <property type="entry name" value="5-azacytidine resistance protein azr1"/>
    <property type="match status" value="1"/>
</dbReference>
<dbReference type="SMART" id="SM00331">
    <property type="entry name" value="PP2C_SIG"/>
    <property type="match status" value="1"/>
</dbReference>
<comment type="catalytic activity">
    <reaction evidence="8 9">
        <text>O-phospho-L-threonyl-[protein] + H2O = L-threonyl-[protein] + phosphate</text>
        <dbReference type="Rhea" id="RHEA:47004"/>
        <dbReference type="Rhea" id="RHEA-COMP:11060"/>
        <dbReference type="Rhea" id="RHEA-COMP:11605"/>
        <dbReference type="ChEBI" id="CHEBI:15377"/>
        <dbReference type="ChEBI" id="CHEBI:30013"/>
        <dbReference type="ChEBI" id="CHEBI:43474"/>
        <dbReference type="ChEBI" id="CHEBI:61977"/>
        <dbReference type="EC" id="3.1.3.16"/>
    </reaction>
</comment>
<dbReference type="EC" id="3.1.3.16" evidence="9"/>
<feature type="non-terminal residue" evidence="13">
    <location>
        <position position="493"/>
    </location>
</feature>
<proteinExistence type="inferred from homology"/>
<evidence type="ECO:0000256" key="7">
    <source>
        <dbReference type="ARBA" id="ARBA00047761"/>
    </source>
</evidence>
<feature type="chain" id="PRO_5032364993" description="Protein phosphatase" evidence="11">
    <location>
        <begin position="22"/>
        <end position="493"/>
    </location>
</feature>
<evidence type="ECO:0000256" key="5">
    <source>
        <dbReference type="ARBA" id="ARBA00022842"/>
    </source>
</evidence>
<dbReference type="PANTHER" id="PTHR12320:SF83">
    <property type="entry name" value="PROTEIN PHOSPHATASE 2C 55-RELATED"/>
    <property type="match status" value="1"/>
</dbReference>
<evidence type="ECO:0000256" key="1">
    <source>
        <dbReference type="ARBA" id="ARBA00001936"/>
    </source>
</evidence>
<evidence type="ECO:0000256" key="2">
    <source>
        <dbReference type="ARBA" id="ARBA00001946"/>
    </source>
</evidence>
<comment type="cofactor">
    <cofactor evidence="1 9">
        <name>Mn(2+)</name>
        <dbReference type="ChEBI" id="CHEBI:29035"/>
    </cofactor>
</comment>
<comment type="cofactor">
    <cofactor evidence="2 9">
        <name>Mg(2+)</name>
        <dbReference type="ChEBI" id="CHEBI:18420"/>
    </cofactor>
</comment>
<feature type="region of interest" description="Disordered" evidence="10">
    <location>
        <begin position="31"/>
        <end position="86"/>
    </location>
</feature>
<dbReference type="EMBL" id="NMUH01000652">
    <property type="protein sequence ID" value="MQL82763.1"/>
    <property type="molecule type" value="Genomic_DNA"/>
</dbReference>
<protein>
    <recommendedName>
        <fullName evidence="9">Protein phosphatase</fullName>
        <ecNumber evidence="9">3.1.3.16</ecNumber>
    </recommendedName>
</protein>
<organism evidence="13 14">
    <name type="scientific">Colocasia esculenta</name>
    <name type="common">Wild taro</name>
    <name type="synonym">Arum esculentum</name>
    <dbReference type="NCBI Taxonomy" id="4460"/>
    <lineage>
        <taxon>Eukaryota</taxon>
        <taxon>Viridiplantae</taxon>
        <taxon>Streptophyta</taxon>
        <taxon>Embryophyta</taxon>
        <taxon>Tracheophyta</taxon>
        <taxon>Spermatophyta</taxon>
        <taxon>Magnoliopsida</taxon>
        <taxon>Liliopsida</taxon>
        <taxon>Araceae</taxon>
        <taxon>Aroideae</taxon>
        <taxon>Colocasieae</taxon>
        <taxon>Colocasia</taxon>
    </lineage>
</organism>
<dbReference type="GO" id="GO:0004722">
    <property type="term" value="F:protein serine/threonine phosphatase activity"/>
    <property type="evidence" value="ECO:0007669"/>
    <property type="project" value="UniProtKB-EC"/>
</dbReference>
<dbReference type="InterPro" id="IPR036457">
    <property type="entry name" value="PPM-type-like_dom_sf"/>
</dbReference>
<dbReference type="InterPro" id="IPR001932">
    <property type="entry name" value="PPM-type_phosphatase-like_dom"/>
</dbReference>
<dbReference type="Gene3D" id="3.60.40.10">
    <property type="entry name" value="PPM-type phosphatase domain"/>
    <property type="match status" value="2"/>
</dbReference>
<keyword evidence="14" id="KW-1185">Reference proteome</keyword>
<comment type="catalytic activity">
    <reaction evidence="7 9">
        <text>O-phospho-L-seryl-[protein] + H2O = L-seryl-[protein] + phosphate</text>
        <dbReference type="Rhea" id="RHEA:20629"/>
        <dbReference type="Rhea" id="RHEA-COMP:9863"/>
        <dbReference type="Rhea" id="RHEA-COMP:11604"/>
        <dbReference type="ChEBI" id="CHEBI:15377"/>
        <dbReference type="ChEBI" id="CHEBI:29999"/>
        <dbReference type="ChEBI" id="CHEBI:43474"/>
        <dbReference type="ChEBI" id="CHEBI:83421"/>
        <dbReference type="EC" id="3.1.3.16"/>
    </reaction>
</comment>
<dbReference type="PANTHER" id="PTHR12320">
    <property type="entry name" value="PROTEIN PHOSPHATASE 2C"/>
    <property type="match status" value="1"/>
</dbReference>
<evidence type="ECO:0000256" key="10">
    <source>
        <dbReference type="SAM" id="MobiDB-lite"/>
    </source>
</evidence>
<comment type="caution">
    <text evidence="13">The sequence shown here is derived from an EMBL/GenBank/DDBJ whole genome shotgun (WGS) entry which is preliminary data.</text>
</comment>
<keyword evidence="3 9" id="KW-0479">Metal-binding</keyword>
<feature type="domain" description="PPM-type phosphatase" evidence="12">
    <location>
        <begin position="249"/>
        <end position="488"/>
    </location>
</feature>
<keyword evidence="9" id="KW-0904">Protein phosphatase</keyword>
<feature type="signal peptide" evidence="11">
    <location>
        <begin position="1"/>
        <end position="21"/>
    </location>
</feature>
<dbReference type="InterPro" id="IPR039123">
    <property type="entry name" value="PPTC7"/>
</dbReference>
<keyword evidence="6 9" id="KW-0464">Manganese</keyword>
<evidence type="ECO:0000256" key="8">
    <source>
        <dbReference type="ARBA" id="ARBA00048336"/>
    </source>
</evidence>
<sequence>GYFYKFIQASCVIILFPFVRVGEYAVSFPARGQCSPPTASHVTRSWSRSPLVSPPPSPVPTHLLSSATAPLPGEEGGGPEAAASSRVGGPQARELSLCSSPHDEDILLGEGLMAACSSLLGRVELPARNLDSLSSRNGQTWSCMIRVGVPARSRQIDCYRRVSGSLKNREPAGNDAALKCFWSDIGETGWRNPFLETGAKYLGVSSAVPCSANAASDVVAEGSVENERLDTSSVSSDQKVLGDKRLRLLSGSCYLPHPDKEATGGEDAHFICTDEQAIGVADGVGGWADMGVDSGKYARELMSNSVSAIQDEPKGSVDPARVLEKAYSSTKAMGSSTACIVALTDQGVNAVNLGDSGFILVRDGCTVFQSPSQQHSFNLPFQLESGNFSDLPSAGEVFTLSVAPGDVIVAGTDGLFDNLYNDEVTTVVADAIRDGLGPQVTAQRIAALARQRAQDRKRQTPFSTAAQDAGYWYNGGKLDDITVVVSYITASDR</sequence>
<reference evidence="13" key="1">
    <citation type="submission" date="2017-07" db="EMBL/GenBank/DDBJ databases">
        <title>Taro Niue Genome Assembly and Annotation.</title>
        <authorList>
            <person name="Atibalentja N."/>
            <person name="Keating K."/>
            <person name="Fields C.J."/>
        </authorList>
    </citation>
    <scope>NUCLEOTIDE SEQUENCE</scope>
    <source>
        <strain evidence="13">Niue_2</strain>
        <tissue evidence="13">Leaf</tissue>
    </source>
</reference>
<dbReference type="PROSITE" id="PS51746">
    <property type="entry name" value="PPM_2"/>
    <property type="match status" value="1"/>
</dbReference>
<dbReference type="SMART" id="SM00332">
    <property type="entry name" value="PP2Cc"/>
    <property type="match status" value="1"/>
</dbReference>
<gene>
    <name evidence="13" type="ORF">Taro_015244</name>
</gene>
<feature type="compositionally biased region" description="Polar residues" evidence="10">
    <location>
        <begin position="35"/>
        <end position="46"/>
    </location>
</feature>
<accession>A0A843UPA6</accession>
<evidence type="ECO:0000313" key="14">
    <source>
        <dbReference type="Proteomes" id="UP000652761"/>
    </source>
</evidence>
<evidence type="ECO:0000256" key="6">
    <source>
        <dbReference type="ARBA" id="ARBA00023211"/>
    </source>
</evidence>
<evidence type="ECO:0000256" key="11">
    <source>
        <dbReference type="SAM" id="SignalP"/>
    </source>
</evidence>
<evidence type="ECO:0000256" key="9">
    <source>
        <dbReference type="RuleBase" id="RU366020"/>
    </source>
</evidence>
<evidence type="ECO:0000256" key="3">
    <source>
        <dbReference type="ARBA" id="ARBA00022723"/>
    </source>
</evidence>
<evidence type="ECO:0000313" key="13">
    <source>
        <dbReference type="EMBL" id="MQL82763.1"/>
    </source>
</evidence>
<dbReference type="Proteomes" id="UP000652761">
    <property type="component" value="Unassembled WGS sequence"/>
</dbReference>
<keyword evidence="5 9" id="KW-0460">Magnesium</keyword>
<keyword evidence="4 9" id="KW-0378">Hydrolase</keyword>
<dbReference type="AlphaFoldDB" id="A0A843UPA6"/>
<dbReference type="Pfam" id="PF07228">
    <property type="entry name" value="SpoIIE"/>
    <property type="match status" value="1"/>
</dbReference>
<name>A0A843UPA6_COLES</name>
<dbReference type="OrthoDB" id="60843at2759"/>
<keyword evidence="11" id="KW-0732">Signal</keyword>
<feature type="compositionally biased region" description="Low complexity" evidence="10">
    <location>
        <begin position="60"/>
        <end position="73"/>
    </location>
</feature>
<comment type="similarity">
    <text evidence="9">Belongs to the PP2C family.</text>
</comment>
<dbReference type="GO" id="GO:0046872">
    <property type="term" value="F:metal ion binding"/>
    <property type="evidence" value="ECO:0007669"/>
    <property type="project" value="UniProtKB-UniRule"/>
</dbReference>
<evidence type="ECO:0000256" key="4">
    <source>
        <dbReference type="ARBA" id="ARBA00022801"/>
    </source>
</evidence>